<gene>
    <name evidence="3" type="ORF">EDB81DRAFT_858679</name>
</gene>
<feature type="compositionally biased region" description="Low complexity" evidence="1">
    <location>
        <begin position="160"/>
        <end position="184"/>
    </location>
</feature>
<evidence type="ECO:0000313" key="3">
    <source>
        <dbReference type="EMBL" id="KAH7133973.1"/>
    </source>
</evidence>
<dbReference type="PANTHER" id="PTHR11183">
    <property type="entry name" value="GLYCOGENIN SUBFAMILY MEMBER"/>
    <property type="match status" value="1"/>
</dbReference>
<evidence type="ECO:0000256" key="1">
    <source>
        <dbReference type="SAM" id="MobiDB-lite"/>
    </source>
</evidence>
<keyword evidence="4" id="KW-1185">Reference proteome</keyword>
<name>A0A9P9EAL5_9HYPO</name>
<dbReference type="InterPro" id="IPR050587">
    <property type="entry name" value="GNT1/Glycosyltrans_8"/>
</dbReference>
<proteinExistence type="predicted"/>
<dbReference type="SUPFAM" id="SSF52540">
    <property type="entry name" value="P-loop containing nucleoside triphosphate hydrolases"/>
    <property type="match status" value="1"/>
</dbReference>
<dbReference type="AlphaFoldDB" id="A0A9P9EAL5"/>
<feature type="region of interest" description="Disordered" evidence="1">
    <location>
        <begin position="143"/>
        <end position="235"/>
    </location>
</feature>
<reference evidence="3" key="1">
    <citation type="journal article" date="2021" name="Nat. Commun.">
        <title>Genetic determinants of endophytism in the Arabidopsis root mycobiome.</title>
        <authorList>
            <person name="Mesny F."/>
            <person name="Miyauchi S."/>
            <person name="Thiergart T."/>
            <person name="Pickel B."/>
            <person name="Atanasova L."/>
            <person name="Karlsson M."/>
            <person name="Huettel B."/>
            <person name="Barry K.W."/>
            <person name="Haridas S."/>
            <person name="Chen C."/>
            <person name="Bauer D."/>
            <person name="Andreopoulos W."/>
            <person name="Pangilinan J."/>
            <person name="LaButti K."/>
            <person name="Riley R."/>
            <person name="Lipzen A."/>
            <person name="Clum A."/>
            <person name="Drula E."/>
            <person name="Henrissat B."/>
            <person name="Kohler A."/>
            <person name="Grigoriev I.V."/>
            <person name="Martin F.M."/>
            <person name="Hacquard S."/>
        </authorList>
    </citation>
    <scope>NUCLEOTIDE SEQUENCE</scope>
    <source>
        <strain evidence="3">MPI-CAGE-AT-0147</strain>
    </source>
</reference>
<organism evidence="3 4">
    <name type="scientific">Dactylonectria macrodidyma</name>
    <dbReference type="NCBI Taxonomy" id="307937"/>
    <lineage>
        <taxon>Eukaryota</taxon>
        <taxon>Fungi</taxon>
        <taxon>Dikarya</taxon>
        <taxon>Ascomycota</taxon>
        <taxon>Pezizomycotina</taxon>
        <taxon>Sordariomycetes</taxon>
        <taxon>Hypocreomycetidae</taxon>
        <taxon>Hypocreales</taxon>
        <taxon>Nectriaceae</taxon>
        <taxon>Dactylonectria</taxon>
    </lineage>
</organism>
<dbReference type="EMBL" id="JAGMUV010000014">
    <property type="protein sequence ID" value="KAH7133973.1"/>
    <property type="molecule type" value="Genomic_DNA"/>
</dbReference>
<dbReference type="Gene3D" id="3.40.50.300">
    <property type="entry name" value="P-loop containing nucleotide triphosphate hydrolases"/>
    <property type="match status" value="1"/>
</dbReference>
<dbReference type="Proteomes" id="UP000738349">
    <property type="component" value="Unassembled WGS sequence"/>
</dbReference>
<comment type="caution">
    <text evidence="3">The sequence shown here is derived from an EMBL/GenBank/DDBJ whole genome shotgun (WGS) entry which is preliminary data.</text>
</comment>
<dbReference type="InterPro" id="IPR029044">
    <property type="entry name" value="Nucleotide-diphossugar_trans"/>
</dbReference>
<keyword evidence="2" id="KW-0812">Transmembrane</keyword>
<dbReference type="GO" id="GO:0016740">
    <property type="term" value="F:transferase activity"/>
    <property type="evidence" value="ECO:0007669"/>
    <property type="project" value="UniProtKB-KW"/>
</dbReference>
<feature type="compositionally biased region" description="Low complexity" evidence="1">
    <location>
        <begin position="194"/>
        <end position="222"/>
    </location>
</feature>
<evidence type="ECO:0000256" key="2">
    <source>
        <dbReference type="SAM" id="Phobius"/>
    </source>
</evidence>
<dbReference type="Gene3D" id="3.90.550.10">
    <property type="entry name" value="Spore Coat Polysaccharide Biosynthesis Protein SpsA, Chain A"/>
    <property type="match status" value="1"/>
</dbReference>
<keyword evidence="3" id="KW-0808">Transferase</keyword>
<keyword evidence="2" id="KW-1133">Transmembrane helix</keyword>
<sequence length="572" mass="62859">MVLEDATASVDQASNTAIQKVLSSAFQQRTILVIVHRLSSITTCNRVTDGSRQEIRQGKGPRPFFSFLLSQVIDAGFASALSLTGPTDARPQAPCRFCTMTSSRMRLSTLTLATVFFLVLILSTGSYLLGVDFGHVSLTGPGSHAKEVVPSAEQSEPTLANASNPPNSASASISDSISILPSPATEGNPQASHPTAALVSSSLSPSASTTTGSTESSSPAEASEADESLRDPPEGQRFAFATFLSTRMHDESLPDPYFTATRVLLFQLLHQPETKIGQQGGVFSRIPVLVLVAPHVSKRKREILEIEGATIIEVDSPAPLKHWMQPAEQRWIDQFSKLNLWTLTQFDRILYLDNDMLLTRPLDPIFNLPEARQELITGATQKIRPEYAGIPVGVDPLSVTAAREQSHSEPPTLPPSYLFLGVGDMGGPSYPWPPLLATEGLFNGGFYLMKPDLALFKYYTWIMDLDAPPKALNTGFMEQGLLNFAHRHRGPLPISWLSPGVWNVNWPTKQALEHGAASLHDKFWNRDGNEDWIDRSLVELWFRVQGRMEGYWLDKRRTGNQANFVSPLIPSE</sequence>
<protein>
    <submittedName>
        <fullName evidence="3">Nucleotide-diphospho-sugar transferase</fullName>
    </submittedName>
</protein>
<accession>A0A9P9EAL5</accession>
<dbReference type="SUPFAM" id="SSF53448">
    <property type="entry name" value="Nucleotide-diphospho-sugar transferases"/>
    <property type="match status" value="1"/>
</dbReference>
<dbReference type="OrthoDB" id="2014201at2759"/>
<evidence type="ECO:0000313" key="4">
    <source>
        <dbReference type="Proteomes" id="UP000738349"/>
    </source>
</evidence>
<dbReference type="InterPro" id="IPR027417">
    <property type="entry name" value="P-loop_NTPase"/>
</dbReference>
<keyword evidence="2" id="KW-0472">Membrane</keyword>
<feature type="transmembrane region" description="Helical" evidence="2">
    <location>
        <begin position="110"/>
        <end position="129"/>
    </location>
</feature>